<feature type="compositionally biased region" description="Basic and acidic residues" evidence="1">
    <location>
        <begin position="74"/>
        <end position="87"/>
    </location>
</feature>
<dbReference type="Proteomes" id="UP001176941">
    <property type="component" value="Chromosome 7"/>
</dbReference>
<sequence length="102" mass="11513">MPETRTQQTLQLGQRSACLHPSAGGRRLARHVMHTSRARPGWGGGVAQRRRRSGGGRLRRRHGSSALPPHLRLYRVDKRRPLIDSDRKRKVSHHPASSFGDL</sequence>
<protein>
    <submittedName>
        <fullName evidence="2">Uncharacterized protein</fullName>
    </submittedName>
</protein>
<gene>
    <name evidence="2" type="ORF">MRATA1EN1_LOCUS26762</name>
</gene>
<feature type="region of interest" description="Disordered" evidence="1">
    <location>
        <begin position="36"/>
        <end position="102"/>
    </location>
</feature>
<feature type="region of interest" description="Disordered" evidence="1">
    <location>
        <begin position="1"/>
        <end position="22"/>
    </location>
</feature>
<proteinExistence type="predicted"/>
<keyword evidence="3" id="KW-1185">Reference proteome</keyword>
<evidence type="ECO:0000313" key="2">
    <source>
        <dbReference type="EMBL" id="CAI9177800.1"/>
    </source>
</evidence>
<organism evidence="2 3">
    <name type="scientific">Rangifer tarandus platyrhynchus</name>
    <name type="common">Svalbard reindeer</name>
    <dbReference type="NCBI Taxonomy" id="3082113"/>
    <lineage>
        <taxon>Eukaryota</taxon>
        <taxon>Metazoa</taxon>
        <taxon>Chordata</taxon>
        <taxon>Craniata</taxon>
        <taxon>Vertebrata</taxon>
        <taxon>Euteleostomi</taxon>
        <taxon>Mammalia</taxon>
        <taxon>Eutheria</taxon>
        <taxon>Laurasiatheria</taxon>
        <taxon>Artiodactyla</taxon>
        <taxon>Ruminantia</taxon>
        <taxon>Pecora</taxon>
        <taxon>Cervidae</taxon>
        <taxon>Odocoileinae</taxon>
        <taxon>Rangifer</taxon>
    </lineage>
</organism>
<accession>A0ABN8ZWJ0</accession>
<evidence type="ECO:0000313" key="3">
    <source>
        <dbReference type="Proteomes" id="UP001176941"/>
    </source>
</evidence>
<dbReference type="EMBL" id="OX459943">
    <property type="protein sequence ID" value="CAI9177800.1"/>
    <property type="molecule type" value="Genomic_DNA"/>
</dbReference>
<feature type="compositionally biased region" description="Basic residues" evidence="1">
    <location>
        <begin position="48"/>
        <end position="63"/>
    </location>
</feature>
<evidence type="ECO:0000256" key="1">
    <source>
        <dbReference type="SAM" id="MobiDB-lite"/>
    </source>
</evidence>
<reference evidence="2" key="1">
    <citation type="submission" date="2023-04" db="EMBL/GenBank/DDBJ databases">
        <authorList>
            <consortium name="ELIXIR-Norway"/>
        </authorList>
    </citation>
    <scope>NUCLEOTIDE SEQUENCE [LARGE SCALE GENOMIC DNA]</scope>
</reference>
<name>A0ABN8ZWJ0_RANTA</name>
<feature type="compositionally biased region" description="Low complexity" evidence="1">
    <location>
        <begin position="1"/>
        <end position="15"/>
    </location>
</feature>